<protein>
    <submittedName>
        <fullName evidence="1">Uncharacterized protein</fullName>
    </submittedName>
</protein>
<evidence type="ECO:0000313" key="2">
    <source>
        <dbReference type="Proteomes" id="UP000688137"/>
    </source>
</evidence>
<keyword evidence="2" id="KW-1185">Reference proteome</keyword>
<proteinExistence type="predicted"/>
<comment type="caution">
    <text evidence="1">The sequence shown here is derived from an EMBL/GenBank/DDBJ whole genome shotgun (WGS) entry which is preliminary data.</text>
</comment>
<gene>
    <name evidence="1" type="ORF">PPRIM_AZ9-3.1.T0270181</name>
</gene>
<dbReference type="AlphaFoldDB" id="A0A8S1KSJ0"/>
<organism evidence="1 2">
    <name type="scientific">Paramecium primaurelia</name>
    <dbReference type="NCBI Taxonomy" id="5886"/>
    <lineage>
        <taxon>Eukaryota</taxon>
        <taxon>Sar</taxon>
        <taxon>Alveolata</taxon>
        <taxon>Ciliophora</taxon>
        <taxon>Intramacronucleata</taxon>
        <taxon>Oligohymenophorea</taxon>
        <taxon>Peniculida</taxon>
        <taxon>Parameciidae</taxon>
        <taxon>Paramecium</taxon>
    </lineage>
</organism>
<dbReference type="Proteomes" id="UP000688137">
    <property type="component" value="Unassembled WGS sequence"/>
</dbReference>
<reference evidence="1" key="1">
    <citation type="submission" date="2021-01" db="EMBL/GenBank/DDBJ databases">
        <authorList>
            <consortium name="Genoscope - CEA"/>
            <person name="William W."/>
        </authorList>
    </citation>
    <scope>NUCLEOTIDE SEQUENCE</scope>
</reference>
<sequence length="80" mass="9228">MNTQKSGILKASKKDIQTSQRCDKFKNIIAQGSKKHRIAFIDEIDKQQSLIQVYEVENWKIYNVEEPLQDAKQSCGCIII</sequence>
<dbReference type="EMBL" id="CAJJDM010000026">
    <property type="protein sequence ID" value="CAD8058369.1"/>
    <property type="molecule type" value="Genomic_DNA"/>
</dbReference>
<accession>A0A8S1KSJ0</accession>
<name>A0A8S1KSJ0_PARPR</name>
<evidence type="ECO:0000313" key="1">
    <source>
        <dbReference type="EMBL" id="CAD8058369.1"/>
    </source>
</evidence>